<dbReference type="InterPro" id="IPR015928">
    <property type="entry name" value="Aconitase/3IPM_dehydase_swvl"/>
</dbReference>
<dbReference type="InterPro" id="IPR015931">
    <property type="entry name" value="Acnase/IPM_dHydase_lsu_aba_1/3"/>
</dbReference>
<keyword evidence="2" id="KW-0479">Metal-binding</keyword>
<dbReference type="EMBL" id="CACRUA010000019">
    <property type="protein sequence ID" value="VYU17189.1"/>
    <property type="molecule type" value="Genomic_DNA"/>
</dbReference>
<evidence type="ECO:0000256" key="4">
    <source>
        <dbReference type="ARBA" id="ARBA00023014"/>
    </source>
</evidence>
<evidence type="ECO:0000259" key="5">
    <source>
        <dbReference type="Pfam" id="PF00330"/>
    </source>
</evidence>
<dbReference type="UniPathway" id="UPA00223"/>
<dbReference type="PANTHER" id="PTHR43160">
    <property type="entry name" value="ACONITATE HYDRATASE B"/>
    <property type="match status" value="1"/>
</dbReference>
<dbReference type="GO" id="GO:0006099">
    <property type="term" value="P:tricarboxylic acid cycle"/>
    <property type="evidence" value="ECO:0007669"/>
    <property type="project" value="UniProtKB-UniPathway"/>
</dbReference>
<evidence type="ECO:0000256" key="2">
    <source>
        <dbReference type="ARBA" id="ARBA00022723"/>
    </source>
</evidence>
<dbReference type="GO" id="GO:0005829">
    <property type="term" value="C:cytosol"/>
    <property type="evidence" value="ECO:0007669"/>
    <property type="project" value="TreeGrafter"/>
</dbReference>
<evidence type="ECO:0000259" key="6">
    <source>
        <dbReference type="Pfam" id="PF00694"/>
    </source>
</evidence>
<feature type="domain" description="Aconitase A/isopropylmalate dehydratase small subunit swivel" evidence="6">
    <location>
        <begin position="647"/>
        <end position="693"/>
    </location>
</feature>
<dbReference type="SUPFAM" id="SSF53732">
    <property type="entry name" value="Aconitase iron-sulfur domain"/>
    <property type="match status" value="1"/>
</dbReference>
<dbReference type="GO" id="GO:0046872">
    <property type="term" value="F:metal ion binding"/>
    <property type="evidence" value="ECO:0007669"/>
    <property type="project" value="UniProtKB-KW"/>
</dbReference>
<proteinExistence type="predicted"/>
<accession>A0A6N3CQY1</accession>
<comment type="subunit">
    <text evidence="1">Monomer.</text>
</comment>
<dbReference type="GO" id="GO:0003994">
    <property type="term" value="F:aconitate hydratase activity"/>
    <property type="evidence" value="ECO:0007669"/>
    <property type="project" value="TreeGrafter"/>
</dbReference>
<dbReference type="NCBIfam" id="NF008503">
    <property type="entry name" value="PRK11413.1"/>
    <property type="match status" value="1"/>
</dbReference>
<dbReference type="Pfam" id="PF00330">
    <property type="entry name" value="Aconitase"/>
    <property type="match status" value="1"/>
</dbReference>
<sequence length="765" mass="83917">MRKEDKGVYLVNGNRIVSSEEKHLLTGIGFTEAELKTAKEGTMAWSILKAHNTSSDMENLRLKFDALVSHDMTYMGVLQTAIACGVEEFPIPFVLTNCHNSLCTLGGTLNEDDHLFGMGAVKKYGGIMVPAHQAVLHQYIREQLAGGGKMILGADSHTRYGALGTMAVGEGAGELVKQLLCRTYDLARPPVVLVYMMGTPAAGVGPQDVALDIIRNVFSDGFVKNRIMEFAGPGIAGLSMDFRNGIDVMTTEASCVSTIWQTDSTVKDWLSVHKRENEYREIRPSRLAYYDYLLEVDLGEVKPMIALPFHPSNAYTIEEVNENPEDILRLTEENCNAQMKEFGLKMDLRSKIEHGRLRVDQGVIAGCAGGMFENISKAADILKGSSIGNDIFQLNVYPASQPVFQEVVEKGIASGLLEAGANLRSAFCGPCFGAGDVPFNGGFSIRHTTRNFSNREGSRPKSGQLASVALMDALSIAATAANKGLLTPATQWEGSFTKHQYHFNPKLYENRVLNCFGKPDKSVELVKGPNIKDIPVIPGLKEDLLLKVSAVLTDPVTTTDELIPGGESSSYRSNLLKLAEYALSAREPQYVGRCKEIQKWESALMAGDNPFETEEELKTAAEYLKSRGLSLQTDKTCVGSVLYANKPGDGSAREYAATCQRVIGGWANICREYATKRYRSNLINWGILPFTFQGEPCFKTGSLLWVPGIRKVLESGGSEAEAFVIPESREEKPEKITLSLRTLGETERRILLEGCLINYYKCGGR</sequence>
<evidence type="ECO:0000313" key="7">
    <source>
        <dbReference type="EMBL" id="VYU17189.1"/>
    </source>
</evidence>
<dbReference type="RefSeq" id="WP_138341434.1">
    <property type="nucleotide sequence ID" value="NZ_CACRUA010000019.1"/>
</dbReference>
<dbReference type="AlphaFoldDB" id="A0A6N3CQY1"/>
<dbReference type="InterPro" id="IPR050926">
    <property type="entry name" value="Aconitase/IPM_isomerase"/>
</dbReference>
<dbReference type="InterPro" id="IPR000573">
    <property type="entry name" value="AconitaseA/IPMdHydase_ssu_swvl"/>
</dbReference>
<dbReference type="EC" id="4.2.1.85" evidence="7"/>
<dbReference type="PANTHER" id="PTHR43160:SF3">
    <property type="entry name" value="ACONITATE HYDRATASE, MITOCHONDRIAL"/>
    <property type="match status" value="1"/>
</dbReference>
<keyword evidence="4" id="KW-0411">Iron-sulfur</keyword>
<dbReference type="Pfam" id="PF00694">
    <property type="entry name" value="Aconitase_C"/>
    <property type="match status" value="1"/>
</dbReference>
<dbReference type="SUPFAM" id="SSF52016">
    <property type="entry name" value="LeuD/IlvD-like"/>
    <property type="match status" value="1"/>
</dbReference>
<dbReference type="PRINTS" id="PR00415">
    <property type="entry name" value="ACONITASE"/>
</dbReference>
<dbReference type="GO" id="GO:0047868">
    <property type="term" value="F:dimethylmaleate hydratase activity"/>
    <property type="evidence" value="ECO:0007669"/>
    <property type="project" value="UniProtKB-EC"/>
</dbReference>
<protein>
    <submittedName>
        <fullName evidence="7">2,3-dimethylmalate dehydratase large subunit</fullName>
        <ecNumber evidence="7">4.2.1.85</ecNumber>
    </submittedName>
</protein>
<dbReference type="GO" id="GO:0051539">
    <property type="term" value="F:4 iron, 4 sulfur cluster binding"/>
    <property type="evidence" value="ECO:0007669"/>
    <property type="project" value="TreeGrafter"/>
</dbReference>
<keyword evidence="7" id="KW-0456">Lyase</keyword>
<dbReference type="InterPro" id="IPR036008">
    <property type="entry name" value="Aconitase_4Fe-4S_dom"/>
</dbReference>
<evidence type="ECO:0000256" key="1">
    <source>
        <dbReference type="ARBA" id="ARBA00011245"/>
    </source>
</evidence>
<gene>
    <name evidence="7" type="primary">dmdA_2</name>
    <name evidence="7" type="ORF">CSLFYP84_01495</name>
</gene>
<dbReference type="InterPro" id="IPR001030">
    <property type="entry name" value="Acoase/IPM_deHydtase_lsu_aba"/>
</dbReference>
<keyword evidence="3" id="KW-0408">Iron</keyword>
<evidence type="ECO:0000256" key="3">
    <source>
        <dbReference type="ARBA" id="ARBA00023004"/>
    </source>
</evidence>
<organism evidence="7">
    <name type="scientific">Clostridium symbiosum</name>
    <name type="common">Bacteroides symbiosus</name>
    <dbReference type="NCBI Taxonomy" id="1512"/>
    <lineage>
        <taxon>Bacteria</taxon>
        <taxon>Bacillati</taxon>
        <taxon>Bacillota</taxon>
        <taxon>Clostridia</taxon>
        <taxon>Lachnospirales</taxon>
        <taxon>Lachnospiraceae</taxon>
        <taxon>Otoolea</taxon>
    </lineage>
</organism>
<feature type="domain" description="Aconitase/3-isopropylmalate dehydratase large subunit alpha/beta/alpha" evidence="5">
    <location>
        <begin position="47"/>
        <end position="477"/>
    </location>
</feature>
<name>A0A6N3CQY1_CLOSY</name>
<reference evidence="7" key="1">
    <citation type="submission" date="2019-11" db="EMBL/GenBank/DDBJ databases">
        <authorList>
            <person name="Feng L."/>
        </authorList>
    </citation>
    <scope>NUCLEOTIDE SEQUENCE</scope>
    <source>
        <strain evidence="7">CsymbiosumLFYP84</strain>
    </source>
</reference>
<dbReference type="Gene3D" id="3.20.19.10">
    <property type="entry name" value="Aconitase, domain 4"/>
    <property type="match status" value="1"/>
</dbReference>
<dbReference type="Gene3D" id="3.30.499.10">
    <property type="entry name" value="Aconitase, domain 3"/>
    <property type="match status" value="2"/>
</dbReference>